<reference evidence="1 2" key="1">
    <citation type="submission" date="2019-07" db="EMBL/GenBank/DDBJ databases">
        <authorList>
            <person name="Stoner T.H."/>
            <person name="Garlena R.A."/>
            <person name="Russell D.A."/>
            <person name="Pope W.H."/>
            <person name="Jacobs-Sera D."/>
            <person name="Hatfull G.F."/>
        </authorList>
    </citation>
    <scope>NUCLEOTIDE SEQUENCE [LARGE SCALE GENOMIC DNA]</scope>
</reference>
<dbReference type="Proteomes" id="UP000325735">
    <property type="component" value="Segment"/>
</dbReference>
<sequence>MTEVQQCTGGDHPSNAHGITLCFKCTTQLEQDLEDVPSVWADIQTTAARLDVGAGSVGSSGHKAAAEPVNLDALDKAQTLRVVLGKYASRLPYLFPAGDPVGTARLLFSKGNDIRRQEWAGRFKRELRAALNDCRHATDRSGTAQQVFAGMCPTLVDGAECGRAVFTRPGRAQADCRGCGSTWDVSDWRVRALNFAGAHEGTPAELSRMLSDPVTGEALPQARIRQWIRRGKLAPISCNADGKPTYQVRKVRNLWARMQASAYGNPAMKKQVVLAA</sequence>
<proteinExistence type="predicted"/>
<keyword evidence="2" id="KW-1185">Reference proteome</keyword>
<dbReference type="EMBL" id="MN234178">
    <property type="protein sequence ID" value="QFG09626.1"/>
    <property type="molecule type" value="Genomic_DNA"/>
</dbReference>
<dbReference type="RefSeq" id="YP_009884485.1">
    <property type="nucleotide sequence ID" value="NC_049470.1"/>
</dbReference>
<gene>
    <name evidence="1" type="primary">82</name>
    <name evidence="1" type="ORF">PBI_TRIPLEJ_82</name>
</gene>
<evidence type="ECO:0000313" key="1">
    <source>
        <dbReference type="EMBL" id="QFG09626.1"/>
    </source>
</evidence>
<dbReference type="GeneID" id="55813845"/>
<accession>A0A5J6TG05</accession>
<name>A0A5J6TG05_9CAUD</name>
<evidence type="ECO:0000313" key="2">
    <source>
        <dbReference type="Proteomes" id="UP000325735"/>
    </source>
</evidence>
<protein>
    <submittedName>
        <fullName evidence="1">Helix-turn-helix DNA binding domain protein</fullName>
    </submittedName>
</protein>
<organism evidence="1 2">
    <name type="scientific">Arthrobacter phage TripleJ</name>
    <dbReference type="NCBI Taxonomy" id="2599838"/>
    <lineage>
        <taxon>Viruses</taxon>
        <taxon>Duplodnaviria</taxon>
        <taxon>Heunggongvirae</taxon>
        <taxon>Uroviricota</taxon>
        <taxon>Caudoviricetes</taxon>
        <taxon>Triplejayvirus</taxon>
        <taxon>Triplejayvirus tripleJ</taxon>
    </lineage>
</organism>
<dbReference type="KEGG" id="vg:55813845"/>